<dbReference type="OrthoDB" id="5567525at2"/>
<organism evidence="1 2">
    <name type="scientific">Halomonas salipaludis</name>
    <dbReference type="NCBI Taxonomy" id="2032625"/>
    <lineage>
        <taxon>Bacteria</taxon>
        <taxon>Pseudomonadati</taxon>
        <taxon>Pseudomonadota</taxon>
        <taxon>Gammaproteobacteria</taxon>
        <taxon>Oceanospirillales</taxon>
        <taxon>Halomonadaceae</taxon>
        <taxon>Halomonas</taxon>
    </lineage>
</organism>
<dbReference type="Proteomes" id="UP000217771">
    <property type="component" value="Unassembled WGS sequence"/>
</dbReference>
<name>A0A2A2F3X3_9GAMM</name>
<evidence type="ECO:0000313" key="2">
    <source>
        <dbReference type="Proteomes" id="UP000217771"/>
    </source>
</evidence>
<protein>
    <submittedName>
        <fullName evidence="1">Uncharacterized protein</fullName>
    </submittedName>
</protein>
<gene>
    <name evidence="1" type="ORF">CK498_02310</name>
</gene>
<evidence type="ECO:0000313" key="1">
    <source>
        <dbReference type="EMBL" id="PAU79223.1"/>
    </source>
</evidence>
<proteinExistence type="predicted"/>
<dbReference type="EMBL" id="NSKB01000001">
    <property type="protein sequence ID" value="PAU79223.1"/>
    <property type="molecule type" value="Genomic_DNA"/>
</dbReference>
<accession>A0A2A2F3X3</accession>
<dbReference type="AlphaFoldDB" id="A0A2A2F3X3"/>
<dbReference type="RefSeq" id="WP_095619236.1">
    <property type="nucleotide sequence ID" value="NZ_NSKB01000001.1"/>
</dbReference>
<keyword evidence="2" id="KW-1185">Reference proteome</keyword>
<sequence>MTVSFVRQLGAESGVQLNPLVDGSEIPTTGNEDQLFAIAMRASRGRIDRAFKVNRSNVRQRLGHGEPMRDNELNEAYVHVREALDNGAYEAVVARLHSDAAVLSWIVVREEVAGDPEEPTGGFVFEVSETEPESAFLFAVKHLECFNDGVMVEFRADEKREGGVNVANDVITLRLLEPNGDKLIEITGSLDRDAKDDSGNSYYLPNVIESRTDRLEVLTGATTVIEPDSDAYGYDEIFREKWATSEVLEYFDEGGTAYAVDDYVRARDQLYGTQHGYAYIASGGSEAPALIAELARLGFDTNRQLRVDVPGHLDVEGAIAFVEQMNLGSMAEAHLLHVFWAPLKSNDPTGINGKRHFGTATLNIALACGRNARVNAKGFAPKNYPIAGREWPVRRQGIVQTYTPNNQELNALARAKINPVVFENYSGGGRYVFRDSLTSAQVDSSLKKLIAVADMSTSVDDAVTRAGKDFLQLPMNVSIKRMRDFLTTLFEGAEASGWLVPSDDPAMGGAAWRFEVQPNEQRPYELMDVRYWLRYDGTNRQTHVTQTLSR</sequence>
<comment type="caution">
    <text evidence="1">The sequence shown here is derived from an EMBL/GenBank/DDBJ whole genome shotgun (WGS) entry which is preliminary data.</text>
</comment>
<reference evidence="1 2" key="1">
    <citation type="submission" date="2017-08" db="EMBL/GenBank/DDBJ databases">
        <title>Halomonas alkalisoli sp. nov., isolated from saline alkaline soil.</title>
        <authorList>
            <person name="Wang D."/>
            <person name="Zhang G."/>
        </authorList>
    </citation>
    <scope>NUCLEOTIDE SEQUENCE [LARGE SCALE GENOMIC DNA]</scope>
    <source>
        <strain evidence="1 2">WRN001</strain>
    </source>
</reference>